<sequence>MAGNTIKILIGSKGSGMNIYSLALVEEYRKYIKEHKLGRIPTTNPLSDNTQSKSSYTP</sequence>
<organism evidence="2">
    <name type="scientific">marine sediment metagenome</name>
    <dbReference type="NCBI Taxonomy" id="412755"/>
    <lineage>
        <taxon>unclassified sequences</taxon>
        <taxon>metagenomes</taxon>
        <taxon>ecological metagenomes</taxon>
    </lineage>
</organism>
<feature type="compositionally biased region" description="Polar residues" evidence="1">
    <location>
        <begin position="41"/>
        <end position="58"/>
    </location>
</feature>
<comment type="caution">
    <text evidence="2">The sequence shown here is derived from an EMBL/GenBank/DDBJ whole genome shotgun (WGS) entry which is preliminary data.</text>
</comment>
<feature type="region of interest" description="Disordered" evidence="1">
    <location>
        <begin position="39"/>
        <end position="58"/>
    </location>
</feature>
<accession>X1AHC4</accession>
<gene>
    <name evidence="2" type="ORF">S01H4_28063</name>
</gene>
<reference evidence="2" key="1">
    <citation type="journal article" date="2014" name="Front. Microbiol.">
        <title>High frequency of phylogenetically diverse reductive dehalogenase-homologous genes in deep subseafloor sedimentary metagenomes.</title>
        <authorList>
            <person name="Kawai M."/>
            <person name="Futagami T."/>
            <person name="Toyoda A."/>
            <person name="Takaki Y."/>
            <person name="Nishi S."/>
            <person name="Hori S."/>
            <person name="Arai W."/>
            <person name="Tsubouchi T."/>
            <person name="Morono Y."/>
            <person name="Uchiyama I."/>
            <person name="Ito T."/>
            <person name="Fujiyama A."/>
            <person name="Inagaki F."/>
            <person name="Takami H."/>
        </authorList>
    </citation>
    <scope>NUCLEOTIDE SEQUENCE</scope>
    <source>
        <strain evidence="2">Expedition CK06-06</strain>
    </source>
</reference>
<dbReference type="EMBL" id="BART01013857">
    <property type="protein sequence ID" value="GAG81960.1"/>
    <property type="molecule type" value="Genomic_DNA"/>
</dbReference>
<dbReference type="AlphaFoldDB" id="X1AHC4"/>
<name>X1AHC4_9ZZZZ</name>
<evidence type="ECO:0000313" key="2">
    <source>
        <dbReference type="EMBL" id="GAG81960.1"/>
    </source>
</evidence>
<proteinExistence type="predicted"/>
<evidence type="ECO:0000256" key="1">
    <source>
        <dbReference type="SAM" id="MobiDB-lite"/>
    </source>
</evidence>
<protein>
    <submittedName>
        <fullName evidence="2">Uncharacterized protein</fullName>
    </submittedName>
</protein>